<dbReference type="SUPFAM" id="SSF53041">
    <property type="entry name" value="Resolvase-like"/>
    <property type="match status" value="1"/>
</dbReference>
<feature type="domain" description="Resolvase/invertase-type recombinase catalytic" evidence="7">
    <location>
        <begin position="6"/>
        <end position="154"/>
    </location>
</feature>
<dbReference type="PANTHER" id="PTHR30461:SF23">
    <property type="entry name" value="DNA RECOMBINASE-RELATED"/>
    <property type="match status" value="1"/>
</dbReference>
<dbReference type="InterPro" id="IPR006119">
    <property type="entry name" value="Resolv_N"/>
</dbReference>
<dbReference type="PROSITE" id="PS00397">
    <property type="entry name" value="RECOMBINASES_1"/>
    <property type="match status" value="1"/>
</dbReference>
<dbReference type="GO" id="GO:0015074">
    <property type="term" value="P:DNA integration"/>
    <property type="evidence" value="ECO:0007669"/>
    <property type="project" value="UniProtKB-KW"/>
</dbReference>
<organism evidence="9 10">
    <name type="scientific">Streptococcus canis FSL Z3-227</name>
    <dbReference type="NCBI Taxonomy" id="482234"/>
    <lineage>
        <taxon>Bacteria</taxon>
        <taxon>Bacillati</taxon>
        <taxon>Bacillota</taxon>
        <taxon>Bacilli</taxon>
        <taxon>Lactobacillales</taxon>
        <taxon>Streptococcaceae</taxon>
        <taxon>Streptococcus</taxon>
    </lineage>
</organism>
<evidence type="ECO:0000259" key="8">
    <source>
        <dbReference type="PROSITE" id="PS51737"/>
    </source>
</evidence>
<dbReference type="SMART" id="SM00857">
    <property type="entry name" value="Resolvase"/>
    <property type="match status" value="1"/>
</dbReference>
<dbReference type="InterPro" id="IPR050639">
    <property type="entry name" value="SSR_resolvase"/>
</dbReference>
<dbReference type="Gene3D" id="3.90.1750.20">
    <property type="entry name" value="Putative Large Serine Recombinase, Chain B, Domain 2"/>
    <property type="match status" value="1"/>
</dbReference>
<name>A0AAV3FR48_STRCB</name>
<evidence type="ECO:0000313" key="10">
    <source>
        <dbReference type="Proteomes" id="UP000004423"/>
    </source>
</evidence>
<dbReference type="AlphaFoldDB" id="A0AAV3FR48"/>
<evidence type="ECO:0000256" key="6">
    <source>
        <dbReference type="SAM" id="Coils"/>
    </source>
</evidence>
<keyword evidence="3" id="KW-0233">DNA recombination</keyword>
<dbReference type="PROSITE" id="PS51736">
    <property type="entry name" value="RECOMBINASES_3"/>
    <property type="match status" value="1"/>
</dbReference>
<dbReference type="InterPro" id="IPR038109">
    <property type="entry name" value="DNA_bind_recomb_sf"/>
</dbReference>
<sequence>MAEKRKVAIYCRVSSMHQAIEGYSIEQQRDSLTKYCEAMEWNIYDIYIDAGFSGGKLERPAMDKLIREAEAGKFDTVAVYKLDRLSRSVQDTLHLIRDVFKEHDIDFVCLQENIDTKSAMGNLFLTLLSAIAEFEREQITERMAMGRHGRAKSGKSMMWARPAYGYRYDRESQTVSVVQSEAMIVKRIYKEYLEGKSVSQIKNDLNSEGHITKEKPWVYKRITYILQSRVYTGVNEYKGEIYDGKHEAIIDTETFELTQMEFAKRQQQTKDKKNNPRPFQAKYMLSGLARCGYCKAPLKLRLGAVRKDGTRAMVYDCHNRWNRKVTYLTIYNDNKQCTESGRYQKADLEAYVLDKIKELQLNPDTIREKMDLNEKPTANTEEIKKQIAKINQQIDKLNDLYLNDLITVEKLKERAGKLKKERELLEVELSKNSDHLFKAKKKQLNDLLMNKDIDSMTYEEQRNLVKMLIYKVDVTKEDINIIFDF</sequence>
<accession>A0AAV3FR48</accession>
<keyword evidence="6" id="KW-0175">Coiled coil</keyword>
<dbReference type="Pfam" id="PF00239">
    <property type="entry name" value="Resolvase"/>
    <property type="match status" value="1"/>
</dbReference>
<dbReference type="InterPro" id="IPR011109">
    <property type="entry name" value="DNA_bind_recombinase_dom"/>
</dbReference>
<dbReference type="Pfam" id="PF13408">
    <property type="entry name" value="Zn_ribbon_recom"/>
    <property type="match status" value="1"/>
</dbReference>
<dbReference type="InterPro" id="IPR006118">
    <property type="entry name" value="Recombinase_CS"/>
</dbReference>
<evidence type="ECO:0000256" key="3">
    <source>
        <dbReference type="ARBA" id="ARBA00023172"/>
    </source>
</evidence>
<dbReference type="InterPro" id="IPR025827">
    <property type="entry name" value="Zn_ribbon_recom_dom"/>
</dbReference>
<dbReference type="RefSeq" id="WP_003047414.1">
    <property type="nucleotide sequence ID" value="NZ_AIDX01000001.2"/>
</dbReference>
<feature type="domain" description="Recombinase" evidence="8">
    <location>
        <begin position="163"/>
        <end position="268"/>
    </location>
</feature>
<dbReference type="EMBL" id="AIDX01000001">
    <property type="protein sequence ID" value="EIQ81460.1"/>
    <property type="molecule type" value="Genomic_DNA"/>
</dbReference>
<dbReference type="PANTHER" id="PTHR30461">
    <property type="entry name" value="DNA-INVERTASE FROM LAMBDOID PROPHAGE"/>
    <property type="match status" value="1"/>
</dbReference>
<feature type="active site" description="O-(5'-phospho-DNA)-serine intermediate" evidence="4 5">
    <location>
        <position position="14"/>
    </location>
</feature>
<reference evidence="9 10" key="1">
    <citation type="journal article" date="2012" name="PLoS ONE">
        <title>Gene Repertoire Evolution of Streptococcus pyogenes Inferred from Phylogenomic Analysis with Streptococcus canis and Streptococcus dysgalactiae.</title>
        <authorList>
            <person name="Lefebure T."/>
            <person name="Richards V.P."/>
            <person name="Lang P."/>
            <person name="Pavinski-Bitar P."/>
            <person name="Stanhope M.J."/>
        </authorList>
    </citation>
    <scope>NUCLEOTIDE SEQUENCE [LARGE SCALE GENOMIC DNA]</scope>
    <source>
        <strain evidence="9 10">FSL Z3-227</strain>
    </source>
</reference>
<dbReference type="Pfam" id="PF07508">
    <property type="entry name" value="Recombinase"/>
    <property type="match status" value="1"/>
</dbReference>
<evidence type="ECO:0000256" key="4">
    <source>
        <dbReference type="PIRSR" id="PIRSR606118-50"/>
    </source>
</evidence>
<evidence type="ECO:0000256" key="2">
    <source>
        <dbReference type="ARBA" id="ARBA00023125"/>
    </source>
</evidence>
<comment type="caution">
    <text evidence="9">The sequence shown here is derived from an EMBL/GenBank/DDBJ whole genome shotgun (WGS) entry which is preliminary data.</text>
</comment>
<evidence type="ECO:0000256" key="1">
    <source>
        <dbReference type="ARBA" id="ARBA00022908"/>
    </source>
</evidence>
<dbReference type="PROSITE" id="PS51737">
    <property type="entry name" value="RECOMBINASE_DNA_BIND"/>
    <property type="match status" value="1"/>
</dbReference>
<keyword evidence="2" id="KW-0238">DNA-binding</keyword>
<dbReference type="GO" id="GO:0000150">
    <property type="term" value="F:DNA strand exchange activity"/>
    <property type="evidence" value="ECO:0007669"/>
    <property type="project" value="InterPro"/>
</dbReference>
<evidence type="ECO:0000313" key="9">
    <source>
        <dbReference type="EMBL" id="EIQ81460.1"/>
    </source>
</evidence>
<dbReference type="InterPro" id="IPR036162">
    <property type="entry name" value="Resolvase-like_N_sf"/>
</dbReference>
<dbReference type="CDD" id="cd00338">
    <property type="entry name" value="Ser_Recombinase"/>
    <property type="match status" value="1"/>
</dbReference>
<protein>
    <submittedName>
        <fullName evidence="9">Site-specific recombinase</fullName>
    </submittedName>
</protein>
<evidence type="ECO:0000256" key="5">
    <source>
        <dbReference type="PROSITE-ProRule" id="PRU10137"/>
    </source>
</evidence>
<proteinExistence type="predicted"/>
<gene>
    <name evidence="9" type="ORF">SCAZ3_03510</name>
</gene>
<dbReference type="GO" id="GO:0003677">
    <property type="term" value="F:DNA binding"/>
    <property type="evidence" value="ECO:0007669"/>
    <property type="project" value="UniProtKB-KW"/>
</dbReference>
<keyword evidence="1" id="KW-0229">DNA integration</keyword>
<evidence type="ECO:0000259" key="7">
    <source>
        <dbReference type="PROSITE" id="PS51736"/>
    </source>
</evidence>
<dbReference type="Proteomes" id="UP000004423">
    <property type="component" value="Unassembled WGS sequence"/>
</dbReference>
<feature type="coiled-coil region" evidence="6">
    <location>
        <begin position="380"/>
        <end position="428"/>
    </location>
</feature>
<dbReference type="Gene3D" id="3.40.50.1390">
    <property type="entry name" value="Resolvase, N-terminal catalytic domain"/>
    <property type="match status" value="1"/>
</dbReference>